<protein>
    <submittedName>
        <fullName evidence="3">Uncharacterized protein</fullName>
    </submittedName>
</protein>
<name>A0A017TEX9_9BACT</name>
<keyword evidence="4" id="KW-1185">Reference proteome</keyword>
<organism evidence="3 4">
    <name type="scientific">Chondromyces apiculatus DSM 436</name>
    <dbReference type="NCBI Taxonomy" id="1192034"/>
    <lineage>
        <taxon>Bacteria</taxon>
        <taxon>Pseudomonadati</taxon>
        <taxon>Myxococcota</taxon>
        <taxon>Polyangia</taxon>
        <taxon>Polyangiales</taxon>
        <taxon>Polyangiaceae</taxon>
        <taxon>Chondromyces</taxon>
    </lineage>
</organism>
<comment type="caution">
    <text evidence="3">The sequence shown here is derived from an EMBL/GenBank/DDBJ whole genome shotgun (WGS) entry which is preliminary data.</text>
</comment>
<dbReference type="Proteomes" id="UP000019678">
    <property type="component" value="Unassembled WGS sequence"/>
</dbReference>
<feature type="signal peptide" evidence="2">
    <location>
        <begin position="1"/>
        <end position="30"/>
    </location>
</feature>
<evidence type="ECO:0000256" key="2">
    <source>
        <dbReference type="SAM" id="SignalP"/>
    </source>
</evidence>
<proteinExistence type="predicted"/>
<accession>A0A017TEX9</accession>
<evidence type="ECO:0000313" key="4">
    <source>
        <dbReference type="Proteomes" id="UP000019678"/>
    </source>
</evidence>
<reference evidence="3 4" key="1">
    <citation type="submission" date="2013-05" db="EMBL/GenBank/DDBJ databases">
        <title>Genome assembly of Chondromyces apiculatus DSM 436.</title>
        <authorList>
            <person name="Sharma G."/>
            <person name="Khatri I."/>
            <person name="Kaur C."/>
            <person name="Mayilraj S."/>
            <person name="Subramanian S."/>
        </authorList>
    </citation>
    <scope>NUCLEOTIDE SEQUENCE [LARGE SCALE GENOMIC DNA]</scope>
    <source>
        <strain evidence="3 4">DSM 436</strain>
    </source>
</reference>
<dbReference type="AlphaFoldDB" id="A0A017TEX9"/>
<evidence type="ECO:0000313" key="3">
    <source>
        <dbReference type="EMBL" id="EYF07380.1"/>
    </source>
</evidence>
<keyword evidence="2" id="KW-0732">Signal</keyword>
<feature type="region of interest" description="Disordered" evidence="1">
    <location>
        <begin position="241"/>
        <end position="278"/>
    </location>
</feature>
<dbReference type="EMBL" id="ASRX01000010">
    <property type="protein sequence ID" value="EYF07380.1"/>
    <property type="molecule type" value="Genomic_DNA"/>
</dbReference>
<feature type="region of interest" description="Disordered" evidence="1">
    <location>
        <begin position="193"/>
        <end position="228"/>
    </location>
</feature>
<gene>
    <name evidence="3" type="ORF">CAP_0133</name>
</gene>
<sequence>MSTAMSTRIRSIATMAIVTAGTLLSGVAQAGFTVCATGRATTIDSGHDIPNGPNAGFTVVVRSIASDGGAGANVVRLHDDPYTFTSSPGGFWAYVFNNQTLSQNTTSTYTNIGSGVAKWTAFFAANQAMRTYDDHLDNVELNVGIDESCTAGGSENLASAHYGSSGSSRSNGQITSGIHHLGIANCASTNFTDYDNDNDNDPTRAPTHQRELRHQGPPGDGGALHGHLPPQLLHRLRRLERHRSRHLSPTSPCPPSRAPSFPSASSPTPPPSLSEARG</sequence>
<feature type="chain" id="PRO_5001500273" evidence="2">
    <location>
        <begin position="31"/>
        <end position="278"/>
    </location>
</feature>
<evidence type="ECO:0000256" key="1">
    <source>
        <dbReference type="SAM" id="MobiDB-lite"/>
    </source>
</evidence>